<evidence type="ECO:0000313" key="2">
    <source>
        <dbReference type="Proteomes" id="UP000001542"/>
    </source>
</evidence>
<name>A2E2D9_TRIV3</name>
<reference evidence="1" key="1">
    <citation type="submission" date="2006-10" db="EMBL/GenBank/DDBJ databases">
        <authorList>
            <person name="Amadeo P."/>
            <person name="Zhao Q."/>
            <person name="Wortman J."/>
            <person name="Fraser-Liggett C."/>
            <person name="Carlton J."/>
        </authorList>
    </citation>
    <scope>NUCLEOTIDE SEQUENCE</scope>
    <source>
        <strain evidence="1">G3</strain>
    </source>
</reference>
<protein>
    <submittedName>
        <fullName evidence="1">Uncharacterized protein</fullName>
    </submittedName>
</protein>
<accession>A2E2D9</accession>
<reference evidence="1" key="2">
    <citation type="journal article" date="2007" name="Science">
        <title>Draft genome sequence of the sexually transmitted pathogen Trichomonas vaginalis.</title>
        <authorList>
            <person name="Carlton J.M."/>
            <person name="Hirt R.P."/>
            <person name="Silva J.C."/>
            <person name="Delcher A.L."/>
            <person name="Schatz M."/>
            <person name="Zhao Q."/>
            <person name="Wortman J.R."/>
            <person name="Bidwell S.L."/>
            <person name="Alsmark U.C.M."/>
            <person name="Besteiro S."/>
            <person name="Sicheritz-Ponten T."/>
            <person name="Noel C.J."/>
            <person name="Dacks J.B."/>
            <person name="Foster P.G."/>
            <person name="Simillion C."/>
            <person name="Van de Peer Y."/>
            <person name="Miranda-Saavedra D."/>
            <person name="Barton G.J."/>
            <person name="Westrop G.D."/>
            <person name="Mueller S."/>
            <person name="Dessi D."/>
            <person name="Fiori P.L."/>
            <person name="Ren Q."/>
            <person name="Paulsen I."/>
            <person name="Zhang H."/>
            <person name="Bastida-Corcuera F.D."/>
            <person name="Simoes-Barbosa A."/>
            <person name="Brown M.T."/>
            <person name="Hayes R.D."/>
            <person name="Mukherjee M."/>
            <person name="Okumura C.Y."/>
            <person name="Schneider R."/>
            <person name="Smith A.J."/>
            <person name="Vanacova S."/>
            <person name="Villalvazo M."/>
            <person name="Haas B.J."/>
            <person name="Pertea M."/>
            <person name="Feldblyum T.V."/>
            <person name="Utterback T.R."/>
            <person name="Shu C.L."/>
            <person name="Osoegawa K."/>
            <person name="de Jong P.J."/>
            <person name="Hrdy I."/>
            <person name="Horvathova L."/>
            <person name="Zubacova Z."/>
            <person name="Dolezal P."/>
            <person name="Malik S.B."/>
            <person name="Logsdon J.M. Jr."/>
            <person name="Henze K."/>
            <person name="Gupta A."/>
            <person name="Wang C.C."/>
            <person name="Dunne R.L."/>
            <person name="Upcroft J.A."/>
            <person name="Upcroft P."/>
            <person name="White O."/>
            <person name="Salzberg S.L."/>
            <person name="Tang P."/>
            <person name="Chiu C.-H."/>
            <person name="Lee Y.-S."/>
            <person name="Embley T.M."/>
            <person name="Coombs G.H."/>
            <person name="Mottram J.C."/>
            <person name="Tachezy J."/>
            <person name="Fraser-Liggett C.M."/>
            <person name="Johnson P.J."/>
        </authorList>
    </citation>
    <scope>NUCLEOTIDE SEQUENCE [LARGE SCALE GENOMIC DNA]</scope>
    <source>
        <strain evidence="1">G3</strain>
    </source>
</reference>
<dbReference type="InParanoid" id="A2E2D9"/>
<dbReference type="AlphaFoldDB" id="A2E2D9"/>
<dbReference type="RefSeq" id="XP_001325337.1">
    <property type="nucleotide sequence ID" value="XM_001325302.1"/>
</dbReference>
<dbReference type="KEGG" id="tva:4771089"/>
<proteinExistence type="predicted"/>
<dbReference type="SMR" id="A2E2D9"/>
<dbReference type="VEuPathDB" id="TrichDB:TVAGG3_0305330"/>
<dbReference type="VEuPathDB" id="TrichDB:TVAG_443970"/>
<sequence length="72" mass="8407">MEDVFIEQRLKASKAQMEDDLLKQLMKPKFFQSILLFGNEDQNPEGNSADAEYISILRERQKMLQSYIPAPE</sequence>
<gene>
    <name evidence="1" type="ORF">TVAG_443970</name>
</gene>
<keyword evidence="2" id="KW-1185">Reference proteome</keyword>
<dbReference type="EMBL" id="DS113290">
    <property type="protein sequence ID" value="EAY13114.1"/>
    <property type="molecule type" value="Genomic_DNA"/>
</dbReference>
<organism evidence="1 2">
    <name type="scientific">Trichomonas vaginalis (strain ATCC PRA-98 / G3)</name>
    <dbReference type="NCBI Taxonomy" id="412133"/>
    <lineage>
        <taxon>Eukaryota</taxon>
        <taxon>Metamonada</taxon>
        <taxon>Parabasalia</taxon>
        <taxon>Trichomonadida</taxon>
        <taxon>Trichomonadidae</taxon>
        <taxon>Trichomonas</taxon>
    </lineage>
</organism>
<dbReference type="Proteomes" id="UP000001542">
    <property type="component" value="Unassembled WGS sequence"/>
</dbReference>
<evidence type="ECO:0000313" key="1">
    <source>
        <dbReference type="EMBL" id="EAY13114.1"/>
    </source>
</evidence>